<dbReference type="Pfam" id="PF07797">
    <property type="entry name" value="DUF1639"/>
    <property type="match status" value="1"/>
</dbReference>
<feature type="compositionally biased region" description="Basic and acidic residues" evidence="1">
    <location>
        <begin position="87"/>
        <end position="103"/>
    </location>
</feature>
<organism evidence="2">
    <name type="scientific">Brassica oleracea</name>
    <name type="common">Wild cabbage</name>
    <dbReference type="NCBI Taxonomy" id="3712"/>
    <lineage>
        <taxon>Eukaryota</taxon>
        <taxon>Viridiplantae</taxon>
        <taxon>Streptophyta</taxon>
        <taxon>Embryophyta</taxon>
        <taxon>Tracheophyta</taxon>
        <taxon>Spermatophyta</taxon>
        <taxon>Magnoliopsida</taxon>
        <taxon>eudicotyledons</taxon>
        <taxon>Gunneridae</taxon>
        <taxon>Pentapetalae</taxon>
        <taxon>rosids</taxon>
        <taxon>malvids</taxon>
        <taxon>Brassicales</taxon>
        <taxon>Brassicaceae</taxon>
        <taxon>Brassiceae</taxon>
        <taxon>Brassica</taxon>
    </lineage>
</organism>
<dbReference type="PANTHER" id="PTHR33130">
    <property type="entry name" value="PUTATIVE (DUF1639)-RELATED"/>
    <property type="match status" value="1"/>
</dbReference>
<protein>
    <submittedName>
        <fullName evidence="2">Uncharacterized protein</fullName>
    </submittedName>
</protein>
<accession>A0A3P6GTG4</accession>
<dbReference type="InterPro" id="IPR012438">
    <property type="entry name" value="DUF1639"/>
</dbReference>
<evidence type="ECO:0000256" key="1">
    <source>
        <dbReference type="SAM" id="MobiDB-lite"/>
    </source>
</evidence>
<evidence type="ECO:0000313" key="2">
    <source>
        <dbReference type="EMBL" id="VDD63416.1"/>
    </source>
</evidence>
<proteinExistence type="predicted"/>
<feature type="compositionally biased region" description="Acidic residues" evidence="1">
    <location>
        <begin position="76"/>
        <end position="86"/>
    </location>
</feature>
<feature type="region of interest" description="Disordered" evidence="1">
    <location>
        <begin position="72"/>
        <end position="103"/>
    </location>
</feature>
<dbReference type="AlphaFoldDB" id="A0A3P6GTG4"/>
<dbReference type="EMBL" id="LR031880">
    <property type="protein sequence ID" value="VDD63416.1"/>
    <property type="molecule type" value="Genomic_DNA"/>
</dbReference>
<reference evidence="2" key="1">
    <citation type="submission" date="2018-11" db="EMBL/GenBank/DDBJ databases">
        <authorList>
            <consortium name="Genoscope - CEA"/>
            <person name="William W."/>
        </authorList>
    </citation>
    <scope>NUCLEOTIDE SEQUENCE</scope>
</reference>
<dbReference type="PANTHER" id="PTHR33130:SF53">
    <property type="entry name" value="(RAPE) HYPOTHETICAL PROTEIN"/>
    <property type="match status" value="1"/>
</dbReference>
<sequence>MVLPGEGDRKHERPTKKALHNFRFPNLNWGTQQTMRCVKVEPHGGSGGEEGIEEFREKMMLDIKTVRESIFREHKEEEEDTNEKDESEQPKKEREVSPPEETAEVKRWNLRKRRGDCEDSFIELGFGFFEEKVNTSSIRSTFISTLTKKEVEDDMMMMMGKAPPRRPKKRPRAVQKKINLLHPAFYFSEEVAEDIYNVSDAAEKVKKAFLFQWYMSSSSIILRADKTHMMSNLHMCCRYSIIIQPTVKNK</sequence>
<gene>
    <name evidence="2" type="ORF">BOLC6T38869H</name>
</gene>
<name>A0A3P6GTG4_BRAOL</name>